<evidence type="ECO:0000313" key="3">
    <source>
        <dbReference type="Proteomes" id="UP001651880"/>
    </source>
</evidence>
<dbReference type="Proteomes" id="UP001651880">
    <property type="component" value="Unassembled WGS sequence"/>
</dbReference>
<feature type="domain" description="Helix-turn-helix" evidence="1">
    <location>
        <begin position="74"/>
        <end position="122"/>
    </location>
</feature>
<comment type="caution">
    <text evidence="2">The sequence shown here is derived from an EMBL/GenBank/DDBJ whole genome shotgun (WGS) entry which is preliminary data.</text>
</comment>
<dbReference type="EMBL" id="JAJEKE010000008">
    <property type="protein sequence ID" value="MCQ1529982.1"/>
    <property type="molecule type" value="Genomic_DNA"/>
</dbReference>
<accession>A0ABT1NFE6</accession>
<dbReference type="NCBIfam" id="TIGR01764">
    <property type="entry name" value="excise"/>
    <property type="match status" value="1"/>
</dbReference>
<sequence length="132" mass="15349">MNNKRSLIALFIAFSFVVVLSNMITAKYIEDKVNNKIRAEIESLSYQVMQVRHSTDAVYSNTKPEERWNDVMAPTELAKYLDIKLDQVYNIIDDKESEIPYVFIEGAYRFNKDAIDKWLASRKVIVGESIVY</sequence>
<proteinExistence type="predicted"/>
<keyword evidence="3" id="KW-1185">Reference proteome</keyword>
<dbReference type="InterPro" id="IPR010093">
    <property type="entry name" value="SinI_DNA-bd"/>
</dbReference>
<evidence type="ECO:0000259" key="1">
    <source>
        <dbReference type="Pfam" id="PF12728"/>
    </source>
</evidence>
<dbReference type="Pfam" id="PF12728">
    <property type="entry name" value="HTH_17"/>
    <property type="match status" value="1"/>
</dbReference>
<name>A0ABT1NFE6_9FIRM</name>
<evidence type="ECO:0000313" key="2">
    <source>
        <dbReference type="EMBL" id="MCQ1529982.1"/>
    </source>
</evidence>
<organism evidence="2 3">
    <name type="scientific">Lutispora saccharofermentans</name>
    <dbReference type="NCBI Taxonomy" id="3024236"/>
    <lineage>
        <taxon>Bacteria</taxon>
        <taxon>Bacillati</taxon>
        <taxon>Bacillota</taxon>
        <taxon>Clostridia</taxon>
        <taxon>Lutisporales</taxon>
        <taxon>Lutisporaceae</taxon>
        <taxon>Lutispora</taxon>
    </lineage>
</organism>
<dbReference type="InterPro" id="IPR041657">
    <property type="entry name" value="HTH_17"/>
</dbReference>
<gene>
    <name evidence="2" type="ORF">LJD61_10550</name>
</gene>
<dbReference type="RefSeq" id="WP_255227500.1">
    <property type="nucleotide sequence ID" value="NZ_JAJEKE010000008.1"/>
</dbReference>
<reference evidence="2 3" key="1">
    <citation type="submission" date="2021-10" db="EMBL/GenBank/DDBJ databases">
        <title>Lutispora strain m25 sp. nov., a thermophilic, non-spore-forming bacterium isolated from a lab-scale methanogenic bioreactor digesting anaerobic sludge.</title>
        <authorList>
            <person name="El Houari A."/>
            <person name="Mcdonald J."/>
        </authorList>
    </citation>
    <scope>NUCLEOTIDE SEQUENCE [LARGE SCALE GENOMIC DNA]</scope>
    <source>
        <strain evidence="3">m25</strain>
    </source>
</reference>
<protein>
    <submittedName>
        <fullName evidence="2">Helix-turn-helix domain-containing protein</fullName>
    </submittedName>
</protein>